<protein>
    <submittedName>
        <fullName evidence="1">Uncharacterized protein</fullName>
    </submittedName>
</protein>
<accession>A0A8X6MJK1</accession>
<keyword evidence="2" id="KW-1185">Reference proteome</keyword>
<dbReference type="AlphaFoldDB" id="A0A8X6MJK1"/>
<dbReference type="EMBL" id="BMAV01028008">
    <property type="protein sequence ID" value="GFS64167.1"/>
    <property type="molecule type" value="Genomic_DNA"/>
</dbReference>
<evidence type="ECO:0000313" key="1">
    <source>
        <dbReference type="EMBL" id="GFS64167.1"/>
    </source>
</evidence>
<organism evidence="1 2">
    <name type="scientific">Trichonephila inaurata madagascariensis</name>
    <dbReference type="NCBI Taxonomy" id="2747483"/>
    <lineage>
        <taxon>Eukaryota</taxon>
        <taxon>Metazoa</taxon>
        <taxon>Ecdysozoa</taxon>
        <taxon>Arthropoda</taxon>
        <taxon>Chelicerata</taxon>
        <taxon>Arachnida</taxon>
        <taxon>Araneae</taxon>
        <taxon>Araneomorphae</taxon>
        <taxon>Entelegynae</taxon>
        <taxon>Araneoidea</taxon>
        <taxon>Nephilidae</taxon>
        <taxon>Trichonephila</taxon>
        <taxon>Trichonephila inaurata</taxon>
    </lineage>
</organism>
<reference evidence="1" key="1">
    <citation type="submission" date="2020-08" db="EMBL/GenBank/DDBJ databases">
        <title>Multicomponent nature underlies the extraordinary mechanical properties of spider dragline silk.</title>
        <authorList>
            <person name="Kono N."/>
            <person name="Nakamura H."/>
            <person name="Mori M."/>
            <person name="Yoshida Y."/>
            <person name="Ohtoshi R."/>
            <person name="Malay A.D."/>
            <person name="Moran D.A.P."/>
            <person name="Tomita M."/>
            <person name="Numata K."/>
            <person name="Arakawa K."/>
        </authorList>
    </citation>
    <scope>NUCLEOTIDE SEQUENCE</scope>
</reference>
<sequence length="74" mass="7781">MAPPQLSLLTLNHGHLYSSPGTLSMFAASAISGEHSSFFTNVLDMSGQCSIEGPAMRDSNWEASINSQAAGHKS</sequence>
<comment type="caution">
    <text evidence="1">The sequence shown here is derived from an EMBL/GenBank/DDBJ whole genome shotgun (WGS) entry which is preliminary data.</text>
</comment>
<evidence type="ECO:0000313" key="2">
    <source>
        <dbReference type="Proteomes" id="UP000886998"/>
    </source>
</evidence>
<name>A0A8X6MJK1_9ARAC</name>
<proteinExistence type="predicted"/>
<gene>
    <name evidence="1" type="ORF">TNIN_369551</name>
</gene>
<dbReference type="Proteomes" id="UP000886998">
    <property type="component" value="Unassembled WGS sequence"/>
</dbReference>